<dbReference type="Proteomes" id="UP001398420">
    <property type="component" value="Unassembled WGS sequence"/>
</dbReference>
<sequence length="105" mass="11850">MSKKKTLLLAGLAAGAYAYLKKPENREKALAAFNSTKDKVNEYVNANKDKTGEERHNDEKVVHATHYDDSITGNPEKDYKIEEDEMVAEGGLTSVQYQNEEQEKK</sequence>
<gene>
    <name evidence="1" type="ORF">AAF454_08770</name>
</gene>
<dbReference type="EMBL" id="JBCEWA010000006">
    <property type="protein sequence ID" value="MEL5988494.1"/>
    <property type="molecule type" value="Genomic_DNA"/>
</dbReference>
<accession>A0ABU9LNA9</accession>
<reference evidence="1 2" key="1">
    <citation type="submission" date="2024-04" db="EMBL/GenBank/DDBJ databases">
        <authorList>
            <person name="Wu Y.S."/>
            <person name="Zhang L."/>
        </authorList>
    </citation>
    <scope>NUCLEOTIDE SEQUENCE [LARGE SCALE GENOMIC DNA]</scope>
    <source>
        <strain evidence="1 2">KG-01</strain>
    </source>
</reference>
<proteinExistence type="predicted"/>
<evidence type="ECO:0000313" key="2">
    <source>
        <dbReference type="Proteomes" id="UP001398420"/>
    </source>
</evidence>
<protein>
    <recommendedName>
        <fullName evidence="3">YtxH domain-containing protein</fullName>
    </recommendedName>
</protein>
<name>A0ABU9LNA9_9BACL</name>
<dbReference type="RefSeq" id="WP_325922389.1">
    <property type="nucleotide sequence ID" value="NZ_JAMWHJ010000006.1"/>
</dbReference>
<keyword evidence="2" id="KW-1185">Reference proteome</keyword>
<evidence type="ECO:0000313" key="1">
    <source>
        <dbReference type="EMBL" id="MEL5988494.1"/>
    </source>
</evidence>
<organism evidence="1 2">
    <name type="scientific">Kurthia gibsonii</name>
    <dbReference type="NCBI Taxonomy" id="33946"/>
    <lineage>
        <taxon>Bacteria</taxon>
        <taxon>Bacillati</taxon>
        <taxon>Bacillota</taxon>
        <taxon>Bacilli</taxon>
        <taxon>Bacillales</taxon>
        <taxon>Caryophanaceae</taxon>
        <taxon>Kurthia</taxon>
    </lineage>
</organism>
<evidence type="ECO:0008006" key="3">
    <source>
        <dbReference type="Google" id="ProtNLM"/>
    </source>
</evidence>
<comment type="caution">
    <text evidence="1">The sequence shown here is derived from an EMBL/GenBank/DDBJ whole genome shotgun (WGS) entry which is preliminary data.</text>
</comment>